<organism evidence="15">
    <name type="scientific">Providencia stuartii</name>
    <dbReference type="NCBI Taxonomy" id="588"/>
    <lineage>
        <taxon>Bacteria</taxon>
        <taxon>Pseudomonadati</taxon>
        <taxon>Pseudomonadota</taxon>
        <taxon>Gammaproteobacteria</taxon>
        <taxon>Enterobacterales</taxon>
        <taxon>Morganellaceae</taxon>
        <taxon>Providencia</taxon>
    </lineage>
</organism>
<keyword evidence="10" id="KW-0333">Golgi apparatus</keyword>
<keyword evidence="3" id="KW-0328">Glycosyltransferase</keyword>
<dbReference type="PANTHER" id="PTHR46025">
    <property type="entry name" value="XYLOSYLTRANSFERASE OXT"/>
    <property type="match status" value="1"/>
</dbReference>
<evidence type="ECO:0000256" key="5">
    <source>
        <dbReference type="ARBA" id="ARBA00022692"/>
    </source>
</evidence>
<evidence type="ECO:0000256" key="2">
    <source>
        <dbReference type="ARBA" id="ARBA00004648"/>
    </source>
</evidence>
<dbReference type="GO" id="GO:0050650">
    <property type="term" value="P:chondroitin sulfate proteoglycan biosynthetic process"/>
    <property type="evidence" value="ECO:0007669"/>
    <property type="project" value="TreeGrafter"/>
</dbReference>
<evidence type="ECO:0000256" key="7">
    <source>
        <dbReference type="ARBA" id="ARBA00022824"/>
    </source>
</evidence>
<evidence type="ECO:0000256" key="10">
    <source>
        <dbReference type="ARBA" id="ARBA00023034"/>
    </source>
</evidence>
<keyword evidence="7" id="KW-0256">Endoplasmic reticulum</keyword>
<evidence type="ECO:0000256" key="8">
    <source>
        <dbReference type="ARBA" id="ARBA00022968"/>
    </source>
</evidence>
<evidence type="ECO:0000256" key="6">
    <source>
        <dbReference type="ARBA" id="ARBA00022723"/>
    </source>
</evidence>
<proteinExistence type="predicted"/>
<evidence type="ECO:0000256" key="4">
    <source>
        <dbReference type="ARBA" id="ARBA00022679"/>
    </source>
</evidence>
<keyword evidence="4" id="KW-0808">Transferase</keyword>
<evidence type="ECO:0000256" key="3">
    <source>
        <dbReference type="ARBA" id="ARBA00022676"/>
    </source>
</evidence>
<evidence type="ECO:0000256" key="14">
    <source>
        <dbReference type="ARBA" id="ARBA00042865"/>
    </source>
</evidence>
<dbReference type="GO" id="GO:0016020">
    <property type="term" value="C:membrane"/>
    <property type="evidence" value="ECO:0007669"/>
    <property type="project" value="InterPro"/>
</dbReference>
<comment type="caution">
    <text evidence="15">The sequence shown here is derived from an EMBL/GenBank/DDBJ whole genome shotgun (WGS) entry which is preliminary data.</text>
</comment>
<accession>A0AAI9DFD1</accession>
<protein>
    <recommendedName>
        <fullName evidence="14">Peptide O-xylosyltransferase</fullName>
    </recommendedName>
</protein>
<keyword evidence="5" id="KW-0812">Transmembrane</keyword>
<comment type="subcellular location">
    <subcellularLocation>
        <location evidence="2">Endoplasmic reticulum membrane</location>
        <topology evidence="2">Single-pass type II membrane protein</topology>
    </subcellularLocation>
    <subcellularLocation>
        <location evidence="1">Golgi apparatus membrane</location>
        <topology evidence="1">Single-pass type II membrane protein</topology>
    </subcellularLocation>
</comment>
<evidence type="ECO:0000256" key="12">
    <source>
        <dbReference type="ARBA" id="ARBA00023157"/>
    </source>
</evidence>
<sequence>MNLETAVLIQTHNNAKYISTLAKRNPSVRFYVHVDNKAPLTYKEIEKNNISNLYLIKNRVDVYWGGSSQLIATLRLMMEAIKDSNNKYFHLISGECLPLKSFADIEAEWKLTPDTNYIESHRDPTYDWRLKALYFHTDTKYLRTPLGRVITKILKFSTIIFTTSKIDKNYYFVGSQWFSVTRSTINKFISIYTSTSFFSHFKYTVCADEHAFQILVRMYGIDNIADNNKRLIMFTDKSSPIYLSEKILQKNIEASSFWFARKVNEDLAISFLL</sequence>
<evidence type="ECO:0000256" key="13">
    <source>
        <dbReference type="ARBA" id="ARBA00023180"/>
    </source>
</evidence>
<dbReference type="Pfam" id="PF02485">
    <property type="entry name" value="Branch"/>
    <property type="match status" value="1"/>
</dbReference>
<dbReference type="GO" id="GO:0030158">
    <property type="term" value="F:protein xylosyltransferase activity"/>
    <property type="evidence" value="ECO:0007669"/>
    <property type="project" value="InterPro"/>
</dbReference>
<evidence type="ECO:0000256" key="11">
    <source>
        <dbReference type="ARBA" id="ARBA00023136"/>
    </source>
</evidence>
<keyword evidence="12" id="KW-1015">Disulfide bond</keyword>
<keyword evidence="9" id="KW-1133">Transmembrane helix</keyword>
<keyword evidence="11" id="KW-0472">Membrane</keyword>
<dbReference type="AlphaFoldDB" id="A0AAI9DFD1"/>
<evidence type="ECO:0000313" key="15">
    <source>
        <dbReference type="EMBL" id="EMJ5136063.1"/>
    </source>
</evidence>
<name>A0AAI9DFD1_PROST</name>
<evidence type="ECO:0000256" key="9">
    <source>
        <dbReference type="ARBA" id="ARBA00022989"/>
    </source>
</evidence>
<gene>
    <name evidence="15" type="ORF">RG298_003845</name>
</gene>
<keyword evidence="13" id="KW-0325">Glycoprotein</keyword>
<evidence type="ECO:0000256" key="1">
    <source>
        <dbReference type="ARBA" id="ARBA00004323"/>
    </source>
</evidence>
<dbReference type="EMBL" id="ABMABF030000016">
    <property type="protein sequence ID" value="EMJ5136063.1"/>
    <property type="molecule type" value="Genomic_DNA"/>
</dbReference>
<dbReference type="GO" id="GO:0046872">
    <property type="term" value="F:metal ion binding"/>
    <property type="evidence" value="ECO:0007669"/>
    <property type="project" value="UniProtKB-KW"/>
</dbReference>
<keyword evidence="8" id="KW-0735">Signal-anchor</keyword>
<dbReference type="PANTHER" id="PTHR46025:SF3">
    <property type="entry name" value="XYLOSYLTRANSFERASE OXT"/>
    <property type="match status" value="1"/>
</dbReference>
<reference evidence="15" key="1">
    <citation type="submission" date="2024-02" db="EMBL/GenBank/DDBJ databases">
        <authorList>
            <consortium name="Clinical and Environmental Microbiology Branch: Whole genome sequencing antimicrobial resistance pathogens in the healthcare setting"/>
        </authorList>
    </citation>
    <scope>NUCLEOTIDE SEQUENCE</scope>
    <source>
        <strain evidence="15">2021GO-0154</strain>
    </source>
</reference>
<keyword evidence="6" id="KW-0479">Metal-binding</keyword>
<dbReference type="InterPro" id="IPR043538">
    <property type="entry name" value="XYLT"/>
</dbReference>
<dbReference type="GO" id="GO:0015012">
    <property type="term" value="P:heparan sulfate proteoglycan biosynthetic process"/>
    <property type="evidence" value="ECO:0007669"/>
    <property type="project" value="TreeGrafter"/>
</dbReference>
<dbReference type="InterPro" id="IPR003406">
    <property type="entry name" value="Glyco_trans_14"/>
</dbReference>